<reference evidence="9" key="1">
    <citation type="submission" date="2020-01" db="EMBL/GenBank/DDBJ databases">
        <title>Phosphoaccumulans saitamaens gen. nov., sp. nov., a polyphosphate accumulating bacterium isolated from surface river water.</title>
        <authorList>
            <person name="Watanabe K."/>
            <person name="Suda W."/>
        </authorList>
    </citation>
    <scope>NUCLEOTIDE SEQUENCE [LARGE SCALE GENOMIC DNA]</scope>
    <source>
        <strain evidence="9">ICHIAU1</strain>
    </source>
</reference>
<evidence type="ECO:0000256" key="2">
    <source>
        <dbReference type="ARBA" id="ARBA00006706"/>
    </source>
</evidence>
<evidence type="ECO:0000256" key="7">
    <source>
        <dbReference type="RuleBase" id="RU004466"/>
    </source>
</evidence>
<dbReference type="PROSITE" id="PS00723">
    <property type="entry name" value="POLYPRENYL_SYNTHASE_1"/>
    <property type="match status" value="1"/>
</dbReference>
<dbReference type="Gene3D" id="1.10.600.10">
    <property type="entry name" value="Farnesyl Diphosphate Synthase"/>
    <property type="match status" value="1"/>
</dbReference>
<dbReference type="AlphaFoldDB" id="A0A679IAA7"/>
<evidence type="ECO:0000313" key="9">
    <source>
        <dbReference type="Proteomes" id="UP000463961"/>
    </source>
</evidence>
<evidence type="ECO:0000256" key="4">
    <source>
        <dbReference type="ARBA" id="ARBA00022723"/>
    </source>
</evidence>
<dbReference type="RefSeq" id="WP_162050522.1">
    <property type="nucleotide sequence ID" value="NZ_AP019011.1"/>
</dbReference>
<dbReference type="PANTHER" id="PTHR43281:SF1">
    <property type="entry name" value="FARNESYL DIPHOSPHATE SYNTHASE"/>
    <property type="match status" value="1"/>
</dbReference>
<keyword evidence="6" id="KW-0414">Isoprene biosynthesis</keyword>
<dbReference type="InterPro" id="IPR000092">
    <property type="entry name" value="Polyprenyl_synt"/>
</dbReference>
<dbReference type="CDD" id="cd00685">
    <property type="entry name" value="Trans_IPPS_HT"/>
    <property type="match status" value="1"/>
</dbReference>
<dbReference type="Proteomes" id="UP000463961">
    <property type="component" value="Chromosome"/>
</dbReference>
<gene>
    <name evidence="8" type="primary">ispA</name>
    <name evidence="8" type="ORF">ICHIAU1_09980</name>
</gene>
<evidence type="ECO:0000256" key="6">
    <source>
        <dbReference type="ARBA" id="ARBA00023229"/>
    </source>
</evidence>
<dbReference type="PROSITE" id="PS00444">
    <property type="entry name" value="POLYPRENYL_SYNTHASE_2"/>
    <property type="match status" value="1"/>
</dbReference>
<dbReference type="GO" id="GO:0046872">
    <property type="term" value="F:metal ion binding"/>
    <property type="evidence" value="ECO:0007669"/>
    <property type="project" value="UniProtKB-KW"/>
</dbReference>
<protein>
    <submittedName>
        <fullName evidence="8">(2E,6E)-farnesyl diphosphate synthase</fullName>
    </submittedName>
</protein>
<dbReference type="SFLD" id="SFLDG01017">
    <property type="entry name" value="Polyprenyl_Transferase_Like"/>
    <property type="match status" value="1"/>
</dbReference>
<keyword evidence="4" id="KW-0479">Metal-binding</keyword>
<dbReference type="SUPFAM" id="SSF48576">
    <property type="entry name" value="Terpenoid synthases"/>
    <property type="match status" value="1"/>
</dbReference>
<dbReference type="SFLD" id="SFLDS00005">
    <property type="entry name" value="Isoprenoid_Synthase_Type_I"/>
    <property type="match status" value="1"/>
</dbReference>
<dbReference type="OrthoDB" id="9805316at2"/>
<organism evidence="8 9">
    <name type="scientific">Fluviibacter phosphoraccumulans</name>
    <dbReference type="NCBI Taxonomy" id="1751046"/>
    <lineage>
        <taxon>Bacteria</taxon>
        <taxon>Pseudomonadati</taxon>
        <taxon>Pseudomonadota</taxon>
        <taxon>Betaproteobacteria</taxon>
        <taxon>Rhodocyclales</taxon>
        <taxon>Fluviibacteraceae</taxon>
        <taxon>Fluviibacter</taxon>
    </lineage>
</organism>
<dbReference type="GO" id="GO:0004659">
    <property type="term" value="F:prenyltransferase activity"/>
    <property type="evidence" value="ECO:0007669"/>
    <property type="project" value="InterPro"/>
</dbReference>
<proteinExistence type="inferred from homology"/>
<dbReference type="Pfam" id="PF00348">
    <property type="entry name" value="polyprenyl_synt"/>
    <property type="match status" value="1"/>
</dbReference>
<keyword evidence="3 7" id="KW-0808">Transferase</keyword>
<dbReference type="InterPro" id="IPR053378">
    <property type="entry name" value="Prenyl_diphosphate_synthase"/>
</dbReference>
<dbReference type="InterPro" id="IPR008949">
    <property type="entry name" value="Isoprenoid_synthase_dom_sf"/>
</dbReference>
<dbReference type="EMBL" id="AP022345">
    <property type="protein sequence ID" value="BBU68715.1"/>
    <property type="molecule type" value="Genomic_DNA"/>
</dbReference>
<dbReference type="NCBIfam" id="NF045485">
    <property type="entry name" value="FPPsyn"/>
    <property type="match status" value="1"/>
</dbReference>
<comment type="cofactor">
    <cofactor evidence="1">
        <name>Mg(2+)</name>
        <dbReference type="ChEBI" id="CHEBI:18420"/>
    </cofactor>
</comment>
<evidence type="ECO:0000256" key="5">
    <source>
        <dbReference type="ARBA" id="ARBA00022842"/>
    </source>
</evidence>
<comment type="similarity">
    <text evidence="2 7">Belongs to the FPP/GGPP synthase family.</text>
</comment>
<accession>A0A679IAA7</accession>
<dbReference type="GO" id="GO:0016114">
    <property type="term" value="P:terpenoid biosynthetic process"/>
    <property type="evidence" value="ECO:0007669"/>
    <property type="project" value="UniProtKB-ARBA"/>
</dbReference>
<dbReference type="FunFam" id="1.10.600.10:FF:000001">
    <property type="entry name" value="Geranylgeranyl diphosphate synthase"/>
    <property type="match status" value="1"/>
</dbReference>
<dbReference type="GO" id="GO:0005737">
    <property type="term" value="C:cytoplasm"/>
    <property type="evidence" value="ECO:0007669"/>
    <property type="project" value="UniProtKB-ARBA"/>
</dbReference>
<evidence type="ECO:0000256" key="1">
    <source>
        <dbReference type="ARBA" id="ARBA00001946"/>
    </source>
</evidence>
<keyword evidence="5" id="KW-0460">Magnesium</keyword>
<keyword evidence="9" id="KW-1185">Reference proteome</keyword>
<sequence length="293" mass="31075">MSFQDWMQAVRQRTELALDRYLPPASHNPQRLHAAMRYACLNGGKRLRPVLVHAAGAVAGANAEALDRCAAAIEMVHVYSLVHDDLPCMDDDTLRRGQPTCHVQFDEATALLVGDALQTQAFATLVEAPLASTTIVELVRTLARASGAAGMAGGQAIDLAAVGQALNEAQLEQMHVMKTGALIRAAIRIGALAGESLDAAQLDRLDCFGKILGLLFQVVDDILDCTGTTAELGKTAGKDAAADKPTYVSLMGLAGAKDFADDLLAQAQRLIADIGQSGQRLNDIALEIVQRTH</sequence>
<dbReference type="PANTHER" id="PTHR43281">
    <property type="entry name" value="FARNESYL DIPHOSPHATE SYNTHASE"/>
    <property type="match status" value="1"/>
</dbReference>
<evidence type="ECO:0000256" key="3">
    <source>
        <dbReference type="ARBA" id="ARBA00022679"/>
    </source>
</evidence>
<evidence type="ECO:0000313" key="8">
    <source>
        <dbReference type="EMBL" id="BBU68715.1"/>
    </source>
</evidence>
<name>A0A679IAA7_9RHOO</name>
<dbReference type="InterPro" id="IPR033749">
    <property type="entry name" value="Polyprenyl_synt_CS"/>
</dbReference>